<dbReference type="eggNOG" id="ENOG502SNVI">
    <property type="taxonomic scope" value="Eukaryota"/>
</dbReference>
<keyword evidence="1" id="KW-0472">Membrane</keyword>
<keyword evidence="3" id="KW-1185">Reference proteome</keyword>
<organism evidence="2 3">
    <name type="scientific">Fomitopsis schrenkii</name>
    <name type="common">Brown rot fungus</name>
    <dbReference type="NCBI Taxonomy" id="2126942"/>
    <lineage>
        <taxon>Eukaryota</taxon>
        <taxon>Fungi</taxon>
        <taxon>Dikarya</taxon>
        <taxon>Basidiomycota</taxon>
        <taxon>Agaricomycotina</taxon>
        <taxon>Agaricomycetes</taxon>
        <taxon>Polyporales</taxon>
        <taxon>Fomitopsis</taxon>
    </lineage>
</organism>
<accession>S8EER8</accession>
<evidence type="ECO:0000256" key="1">
    <source>
        <dbReference type="SAM" id="Phobius"/>
    </source>
</evidence>
<dbReference type="AlphaFoldDB" id="S8EER8"/>
<reference evidence="2 3" key="1">
    <citation type="journal article" date="2012" name="Science">
        <title>The Paleozoic origin of enzymatic lignin decomposition reconstructed from 31 fungal genomes.</title>
        <authorList>
            <person name="Floudas D."/>
            <person name="Binder M."/>
            <person name="Riley R."/>
            <person name="Barry K."/>
            <person name="Blanchette R.A."/>
            <person name="Henrissat B."/>
            <person name="Martinez A.T."/>
            <person name="Otillar R."/>
            <person name="Spatafora J.W."/>
            <person name="Yadav J.S."/>
            <person name="Aerts A."/>
            <person name="Benoit I."/>
            <person name="Boyd A."/>
            <person name="Carlson A."/>
            <person name="Copeland A."/>
            <person name="Coutinho P.M."/>
            <person name="de Vries R.P."/>
            <person name="Ferreira P."/>
            <person name="Findley K."/>
            <person name="Foster B."/>
            <person name="Gaskell J."/>
            <person name="Glotzer D."/>
            <person name="Gorecki P."/>
            <person name="Heitman J."/>
            <person name="Hesse C."/>
            <person name="Hori C."/>
            <person name="Igarashi K."/>
            <person name="Jurgens J.A."/>
            <person name="Kallen N."/>
            <person name="Kersten P."/>
            <person name="Kohler A."/>
            <person name="Kuees U."/>
            <person name="Kumar T.K.A."/>
            <person name="Kuo A."/>
            <person name="LaButti K."/>
            <person name="Larrondo L.F."/>
            <person name="Lindquist E."/>
            <person name="Ling A."/>
            <person name="Lombard V."/>
            <person name="Lucas S."/>
            <person name="Lundell T."/>
            <person name="Martin R."/>
            <person name="McLaughlin D.J."/>
            <person name="Morgenstern I."/>
            <person name="Morin E."/>
            <person name="Murat C."/>
            <person name="Nagy L.G."/>
            <person name="Nolan M."/>
            <person name="Ohm R.A."/>
            <person name="Patyshakuliyeva A."/>
            <person name="Rokas A."/>
            <person name="Ruiz-Duenas F.J."/>
            <person name="Sabat G."/>
            <person name="Salamov A."/>
            <person name="Samejima M."/>
            <person name="Schmutz J."/>
            <person name="Slot J.C."/>
            <person name="St John F."/>
            <person name="Stenlid J."/>
            <person name="Sun H."/>
            <person name="Sun S."/>
            <person name="Syed K."/>
            <person name="Tsang A."/>
            <person name="Wiebenga A."/>
            <person name="Young D."/>
            <person name="Pisabarro A."/>
            <person name="Eastwood D.C."/>
            <person name="Martin F."/>
            <person name="Cullen D."/>
            <person name="Grigoriev I.V."/>
            <person name="Hibbett D.S."/>
        </authorList>
    </citation>
    <scope>NUCLEOTIDE SEQUENCE</scope>
    <source>
        <strain evidence="3">FP-58527</strain>
    </source>
</reference>
<dbReference type="HOGENOM" id="CLU_581452_0_0_1"/>
<feature type="transmembrane region" description="Helical" evidence="1">
    <location>
        <begin position="359"/>
        <end position="381"/>
    </location>
</feature>
<dbReference type="Proteomes" id="UP000015241">
    <property type="component" value="Unassembled WGS sequence"/>
</dbReference>
<proteinExistence type="predicted"/>
<keyword evidence="1" id="KW-0812">Transmembrane</keyword>
<sequence length="476" mass="50479">MRNFNQTVSGPQFTTTAASGLPVINNASMYAAAISNISSLTAPFPYSAADLPWTLVARLLPFLALGGIPTIGLSGNTLYDIIDSIGSNESVGDVLVHAMTANVTCGFLPNSADYTGPGALGACFGGHNLSYTIPGYLSGFHDDSDPGAIIALTMYSVDPGYQIPFGRDAAFLVTSNIIDSTGKMASEVEPLSAKISSSLIGCSLSWVPGSATVDAVTLMLTSLDPINVIGPTRWSQWIPTMSPEANSENHSYPSVDNSVDSWSDLLVGVSQDAAYSSVYYETSLEVGHTIIEGYLNQKLGSLNRTITLSEFEAALSEMTASAYWAVGHMLASSDQGSYVSLVQDQVASSRQMSRLDINLVQTLVGLVASSVLLLLAIRYAWAFMKIKRLPAVQEMGMLQTAWLVSHNPHALNEVSQVEHPTATALRAAGMIKVDMPTQRSDAPSAALVGLEGLNDSHIGLLNLFATNQKIVSSLEQ</sequence>
<name>S8EER8_FOMSC</name>
<evidence type="ECO:0000313" key="2">
    <source>
        <dbReference type="EMBL" id="EPT03038.1"/>
    </source>
</evidence>
<dbReference type="EMBL" id="KE504132">
    <property type="protein sequence ID" value="EPT03038.1"/>
    <property type="molecule type" value="Genomic_DNA"/>
</dbReference>
<protein>
    <submittedName>
        <fullName evidence="2">Uncharacterized protein</fullName>
    </submittedName>
</protein>
<dbReference type="OrthoDB" id="2803850at2759"/>
<keyword evidence="1" id="KW-1133">Transmembrane helix</keyword>
<dbReference type="InParanoid" id="S8EER8"/>
<dbReference type="STRING" id="743788.S8EER8"/>
<evidence type="ECO:0000313" key="3">
    <source>
        <dbReference type="Proteomes" id="UP000015241"/>
    </source>
</evidence>
<gene>
    <name evidence="2" type="ORF">FOMPIDRAFT_1047400</name>
</gene>